<dbReference type="Proteomes" id="UP001596183">
    <property type="component" value="Unassembled WGS sequence"/>
</dbReference>
<proteinExistence type="predicted"/>
<dbReference type="EMBL" id="JBHSPC010000015">
    <property type="protein sequence ID" value="MFC5669839.1"/>
    <property type="molecule type" value="Genomic_DNA"/>
</dbReference>
<evidence type="ECO:0000313" key="1">
    <source>
        <dbReference type="EMBL" id="MFC5669839.1"/>
    </source>
</evidence>
<organism evidence="1 2">
    <name type="scientific">Streptomyces incanus</name>
    <dbReference type="NCBI Taxonomy" id="887453"/>
    <lineage>
        <taxon>Bacteria</taxon>
        <taxon>Bacillati</taxon>
        <taxon>Actinomycetota</taxon>
        <taxon>Actinomycetes</taxon>
        <taxon>Kitasatosporales</taxon>
        <taxon>Streptomycetaceae</taxon>
        <taxon>Streptomyces</taxon>
    </lineage>
</organism>
<sequence>MDGRRRYRLFRFGTYELNGERDGGILRVDGTSAGPVTQHGIPGIDCG</sequence>
<protein>
    <submittedName>
        <fullName evidence="1">Uncharacterized protein</fullName>
    </submittedName>
</protein>
<dbReference type="RefSeq" id="WP_381206949.1">
    <property type="nucleotide sequence ID" value="NZ_JBHSPC010000015.1"/>
</dbReference>
<evidence type="ECO:0000313" key="2">
    <source>
        <dbReference type="Proteomes" id="UP001596183"/>
    </source>
</evidence>
<keyword evidence="2" id="KW-1185">Reference proteome</keyword>
<reference evidence="2" key="1">
    <citation type="journal article" date="2019" name="Int. J. Syst. Evol. Microbiol.">
        <title>The Global Catalogue of Microorganisms (GCM) 10K type strain sequencing project: providing services to taxonomists for standard genome sequencing and annotation.</title>
        <authorList>
            <consortium name="The Broad Institute Genomics Platform"/>
            <consortium name="The Broad Institute Genome Sequencing Center for Infectious Disease"/>
            <person name="Wu L."/>
            <person name="Ma J."/>
        </authorList>
    </citation>
    <scope>NUCLEOTIDE SEQUENCE [LARGE SCALE GENOMIC DNA]</scope>
    <source>
        <strain evidence="2">JCM 13852</strain>
    </source>
</reference>
<accession>A0ABW0XL93</accession>
<comment type="caution">
    <text evidence="1">The sequence shown here is derived from an EMBL/GenBank/DDBJ whole genome shotgun (WGS) entry which is preliminary data.</text>
</comment>
<name>A0ABW0XL93_9ACTN</name>
<gene>
    <name evidence="1" type="ORF">ACFP2V_06835</name>
</gene>